<evidence type="ECO:0000256" key="1">
    <source>
        <dbReference type="SAM" id="SignalP"/>
    </source>
</evidence>
<reference evidence="2" key="1">
    <citation type="submission" date="2025-08" db="UniProtKB">
        <authorList>
            <consortium name="RefSeq"/>
        </authorList>
    </citation>
    <scope>IDENTIFICATION</scope>
</reference>
<keyword evidence="1" id="KW-0732">Signal</keyword>
<name>A0A6P4EU47_DRORH</name>
<dbReference type="AlphaFoldDB" id="A0A6P4EU47"/>
<proteinExistence type="predicted"/>
<sequence length="39" mass="4157">MWATNLFVVTMVLVYLAALANSCACGEAANLECGCTKHH</sequence>
<feature type="signal peptide" evidence="1">
    <location>
        <begin position="1"/>
        <end position="22"/>
    </location>
</feature>
<dbReference type="OrthoDB" id="10290602at2759"/>
<gene>
    <name evidence="2" type="primary">LOC108044199</name>
</gene>
<evidence type="ECO:0000313" key="2">
    <source>
        <dbReference type="RefSeq" id="XP_016978593.1"/>
    </source>
</evidence>
<dbReference type="GeneID" id="108044199"/>
<feature type="chain" id="PRO_5027700486" evidence="1">
    <location>
        <begin position="23"/>
        <end position="39"/>
    </location>
</feature>
<accession>A0A6P4EU47</accession>
<protein>
    <submittedName>
        <fullName evidence="2">Gonadal protein gdl-ORF39</fullName>
    </submittedName>
</protein>
<organism evidence="2">
    <name type="scientific">Drosophila rhopaloa</name>
    <name type="common">Fruit fly</name>
    <dbReference type="NCBI Taxonomy" id="1041015"/>
    <lineage>
        <taxon>Eukaryota</taxon>
        <taxon>Metazoa</taxon>
        <taxon>Ecdysozoa</taxon>
        <taxon>Arthropoda</taxon>
        <taxon>Hexapoda</taxon>
        <taxon>Insecta</taxon>
        <taxon>Pterygota</taxon>
        <taxon>Neoptera</taxon>
        <taxon>Endopterygota</taxon>
        <taxon>Diptera</taxon>
        <taxon>Brachycera</taxon>
        <taxon>Muscomorpha</taxon>
        <taxon>Ephydroidea</taxon>
        <taxon>Drosophilidae</taxon>
        <taxon>Drosophila</taxon>
        <taxon>Sophophora</taxon>
    </lineage>
</organism>
<dbReference type="RefSeq" id="XP_016978593.1">
    <property type="nucleotide sequence ID" value="XM_017123104.1"/>
</dbReference>
<dbReference type="RefSeq" id="XP_016978593.2">
    <property type="nucleotide sequence ID" value="XM_017123104.2"/>
</dbReference>